<evidence type="ECO:0000256" key="3">
    <source>
        <dbReference type="ARBA" id="ARBA00022827"/>
    </source>
</evidence>
<evidence type="ECO:0000256" key="5">
    <source>
        <dbReference type="ARBA" id="ARBA00036066"/>
    </source>
</evidence>
<comment type="similarity">
    <text evidence="6">Belongs to the L2HGDH family.</text>
</comment>
<protein>
    <recommendedName>
        <fullName evidence="8">L-2-hydroxyglutarate dehydrogenase, mitochondrial</fullName>
        <ecNumber evidence="7">1.1.99.2</ecNumber>
    </recommendedName>
</protein>
<dbReference type="EMBL" id="OB661867">
    <property type="protein sequence ID" value="CAD7229099.1"/>
    <property type="molecule type" value="Genomic_DNA"/>
</dbReference>
<evidence type="ECO:0000256" key="4">
    <source>
        <dbReference type="ARBA" id="ARBA00023002"/>
    </source>
</evidence>
<comment type="catalytic activity">
    <reaction evidence="5">
        <text>(S)-2-hydroxyglutarate + A = 2-oxoglutarate + AH2</text>
        <dbReference type="Rhea" id="RHEA:21252"/>
        <dbReference type="ChEBI" id="CHEBI:13193"/>
        <dbReference type="ChEBI" id="CHEBI:16782"/>
        <dbReference type="ChEBI" id="CHEBI:16810"/>
        <dbReference type="ChEBI" id="CHEBI:17499"/>
        <dbReference type="EC" id="1.1.99.2"/>
    </reaction>
</comment>
<evidence type="ECO:0000256" key="2">
    <source>
        <dbReference type="ARBA" id="ARBA00022630"/>
    </source>
</evidence>
<reference evidence="10" key="1">
    <citation type="submission" date="2020-11" db="EMBL/GenBank/DDBJ databases">
        <authorList>
            <person name="Tran Van P."/>
        </authorList>
    </citation>
    <scope>NUCLEOTIDE SEQUENCE</scope>
</reference>
<dbReference type="OrthoDB" id="498204at2759"/>
<keyword evidence="4" id="KW-0560">Oxidoreductase</keyword>
<dbReference type="PANTHER" id="PTHR43104:SF2">
    <property type="entry name" value="L-2-HYDROXYGLUTARATE DEHYDROGENASE, MITOCHONDRIAL"/>
    <property type="match status" value="1"/>
</dbReference>
<evidence type="ECO:0000313" key="10">
    <source>
        <dbReference type="EMBL" id="CAD7229099.1"/>
    </source>
</evidence>
<evidence type="ECO:0000256" key="6">
    <source>
        <dbReference type="ARBA" id="ARBA00037941"/>
    </source>
</evidence>
<keyword evidence="2" id="KW-0285">Flavoprotein</keyword>
<organism evidence="10">
    <name type="scientific">Cyprideis torosa</name>
    <dbReference type="NCBI Taxonomy" id="163714"/>
    <lineage>
        <taxon>Eukaryota</taxon>
        <taxon>Metazoa</taxon>
        <taxon>Ecdysozoa</taxon>
        <taxon>Arthropoda</taxon>
        <taxon>Crustacea</taxon>
        <taxon>Oligostraca</taxon>
        <taxon>Ostracoda</taxon>
        <taxon>Podocopa</taxon>
        <taxon>Podocopida</taxon>
        <taxon>Cytherocopina</taxon>
        <taxon>Cytheroidea</taxon>
        <taxon>Cytherideidae</taxon>
        <taxon>Cyprideis</taxon>
    </lineage>
</organism>
<evidence type="ECO:0000256" key="8">
    <source>
        <dbReference type="ARBA" id="ARBA00041137"/>
    </source>
</evidence>
<sequence length="419" mass="46082">MGILTNAQVCVVGGGIVGCALARELLKRHTSLKLILLEKEQKLAAHQSGHNSGVIHAGIYYQPGSLKAKLCVEGLKSTYTFCEEHGVPYKKVGKLIVARNEGEAKALEGLLLRAQQNGVPDVCMVGAEQIREMEPKCVGKKALWSPHTGIIDWGLVTRTYGEDVSRRGGRIAYGKEVTGFSPSENSEYPVKVHINGGREDVDCQYVVTCGGLQADLLAEMSGCDRSPRIIPFRGEYLIVQPERAKELVSANIYPVPDPRFPFLGFHFTPRMDGSLWLGPNAVLAMKREGYAWSDWNMSEFWDAVRFPGFRKLALRYTSFGIKELIHSFSLNLTVKQLQTYVPSLTIEDVSRGPAGVRAQALAEDGSLVDDFVFDIASSSTNPVAKQVLHVRNAPSPAATSSLAIARMIADRFEKEFLQK</sequence>
<evidence type="ECO:0000259" key="9">
    <source>
        <dbReference type="Pfam" id="PF01266"/>
    </source>
</evidence>
<dbReference type="Pfam" id="PF01266">
    <property type="entry name" value="DAO"/>
    <property type="match status" value="1"/>
</dbReference>
<dbReference type="SUPFAM" id="SSF51905">
    <property type="entry name" value="FAD/NAD(P)-binding domain"/>
    <property type="match status" value="1"/>
</dbReference>
<dbReference type="NCBIfam" id="NF008726">
    <property type="entry name" value="PRK11728.1"/>
    <property type="match status" value="1"/>
</dbReference>
<comment type="cofactor">
    <cofactor evidence="1">
        <name>FAD</name>
        <dbReference type="ChEBI" id="CHEBI:57692"/>
    </cofactor>
</comment>
<dbReference type="GO" id="GO:0047545">
    <property type="term" value="F:(S)-2-hydroxyglutarate dehydrogenase activity"/>
    <property type="evidence" value="ECO:0007669"/>
    <property type="project" value="UniProtKB-EC"/>
</dbReference>
<proteinExistence type="inferred from homology"/>
<dbReference type="EC" id="1.1.99.2" evidence="7"/>
<dbReference type="Gene3D" id="3.30.9.10">
    <property type="entry name" value="D-Amino Acid Oxidase, subunit A, domain 2"/>
    <property type="match status" value="1"/>
</dbReference>
<feature type="domain" description="FAD dependent oxidoreductase" evidence="9">
    <location>
        <begin position="9"/>
        <end position="411"/>
    </location>
</feature>
<accession>A0A7R8WCH5</accession>
<dbReference type="InterPro" id="IPR036188">
    <property type="entry name" value="FAD/NAD-bd_sf"/>
</dbReference>
<name>A0A7R8WCH5_9CRUS</name>
<dbReference type="AlphaFoldDB" id="A0A7R8WCH5"/>
<evidence type="ECO:0000256" key="7">
    <source>
        <dbReference type="ARBA" id="ARBA00038878"/>
    </source>
</evidence>
<dbReference type="PANTHER" id="PTHR43104">
    <property type="entry name" value="L-2-HYDROXYGLUTARATE DEHYDROGENASE, MITOCHONDRIAL"/>
    <property type="match status" value="1"/>
</dbReference>
<dbReference type="InterPro" id="IPR006076">
    <property type="entry name" value="FAD-dep_OxRdtase"/>
</dbReference>
<keyword evidence="3" id="KW-0274">FAD</keyword>
<dbReference type="Gene3D" id="3.50.50.60">
    <property type="entry name" value="FAD/NAD(P)-binding domain"/>
    <property type="match status" value="1"/>
</dbReference>
<gene>
    <name evidence="10" type="ORF">CTOB1V02_LOCUS6972</name>
</gene>
<evidence type="ECO:0000256" key="1">
    <source>
        <dbReference type="ARBA" id="ARBA00001974"/>
    </source>
</evidence>